<dbReference type="EnsemblMetazoa" id="G17525.1">
    <property type="protein sequence ID" value="G17525.1:cds"/>
    <property type="gene ID" value="G17525"/>
</dbReference>
<dbReference type="Proteomes" id="UP000005408">
    <property type="component" value="Unassembled WGS sequence"/>
</dbReference>
<name>A0A8W8J6N9_MAGGI</name>
<evidence type="ECO:0000313" key="2">
    <source>
        <dbReference type="Proteomes" id="UP000005408"/>
    </source>
</evidence>
<protein>
    <submittedName>
        <fullName evidence="1">Uncharacterized protein</fullName>
    </submittedName>
</protein>
<evidence type="ECO:0000313" key="1">
    <source>
        <dbReference type="EnsemblMetazoa" id="G17525.1:cds"/>
    </source>
</evidence>
<keyword evidence="2" id="KW-1185">Reference proteome</keyword>
<sequence>MPELRLAPSEIYFSQTSIANCFNEASKHSGRSIGDTVDDILLERCRIKDIPKMSVVRKGKKWVTADNRRLWIFKTLEFLGHCATISVKVKKWLCSKKDVVSKDVKVRGDLRGVFYLLKHVDFQTRTVKDNPVFDENQETYDVVVKRFYQIRDEYSLDQVQGIGRKSGTELQPAVA</sequence>
<proteinExistence type="predicted"/>
<accession>A0A8W8J6N9</accession>
<organism evidence="1 2">
    <name type="scientific">Magallana gigas</name>
    <name type="common">Pacific oyster</name>
    <name type="synonym">Crassostrea gigas</name>
    <dbReference type="NCBI Taxonomy" id="29159"/>
    <lineage>
        <taxon>Eukaryota</taxon>
        <taxon>Metazoa</taxon>
        <taxon>Spiralia</taxon>
        <taxon>Lophotrochozoa</taxon>
        <taxon>Mollusca</taxon>
        <taxon>Bivalvia</taxon>
        <taxon>Autobranchia</taxon>
        <taxon>Pteriomorphia</taxon>
        <taxon>Ostreida</taxon>
        <taxon>Ostreoidea</taxon>
        <taxon>Ostreidae</taxon>
        <taxon>Magallana</taxon>
    </lineage>
</organism>
<reference evidence="1" key="1">
    <citation type="submission" date="2022-08" db="UniProtKB">
        <authorList>
            <consortium name="EnsemblMetazoa"/>
        </authorList>
    </citation>
    <scope>IDENTIFICATION</scope>
    <source>
        <strain evidence="1">05x7-T-G4-1.051#20</strain>
    </source>
</reference>
<dbReference type="AlphaFoldDB" id="A0A8W8J6N9"/>